<evidence type="ECO:0000313" key="7">
    <source>
        <dbReference type="Proteomes" id="UP001163846"/>
    </source>
</evidence>
<keyword evidence="4 5" id="KW-0472">Membrane</keyword>
<keyword evidence="2 5" id="KW-0812">Transmembrane</keyword>
<feature type="transmembrane region" description="Helical" evidence="5">
    <location>
        <begin position="28"/>
        <end position="46"/>
    </location>
</feature>
<comment type="caution">
    <text evidence="6">The sequence shown here is derived from an EMBL/GenBank/DDBJ whole genome shotgun (WGS) entry which is preliminary data.</text>
</comment>
<accession>A0AA38NXY7</accession>
<name>A0AA38NXY7_9AGAR</name>
<evidence type="ECO:0000256" key="5">
    <source>
        <dbReference type="SAM" id="Phobius"/>
    </source>
</evidence>
<feature type="transmembrane region" description="Helical" evidence="5">
    <location>
        <begin position="53"/>
        <end position="77"/>
    </location>
</feature>
<dbReference type="Proteomes" id="UP001163846">
    <property type="component" value="Unassembled WGS sequence"/>
</dbReference>
<sequence>MAVLPVFTDSSLFARSLQYPYNYTPTEYVTIIFLVLFSVSLALHTGQAIYFRMWWAIPTMIFSGLLEVMGWSARFWSSQSPSLLSPYEMQLTCTILAPTPLLAGNFIILGSIIQQLGPKYSRISPWWYTIIFCSFVRLLPVTWRVHFKQPMACSTSN</sequence>
<evidence type="ECO:0000256" key="2">
    <source>
        <dbReference type="ARBA" id="ARBA00022692"/>
    </source>
</evidence>
<feature type="transmembrane region" description="Helical" evidence="5">
    <location>
        <begin position="125"/>
        <end position="143"/>
    </location>
</feature>
<protein>
    <submittedName>
        <fullName evidence="6">Uncharacterized protein</fullName>
    </submittedName>
</protein>
<keyword evidence="7" id="KW-1185">Reference proteome</keyword>
<evidence type="ECO:0000256" key="1">
    <source>
        <dbReference type="ARBA" id="ARBA00004141"/>
    </source>
</evidence>
<keyword evidence="3 5" id="KW-1133">Transmembrane helix</keyword>
<reference evidence="6" key="1">
    <citation type="submission" date="2022-08" db="EMBL/GenBank/DDBJ databases">
        <authorList>
            <consortium name="DOE Joint Genome Institute"/>
            <person name="Min B."/>
            <person name="Riley R."/>
            <person name="Sierra-Patev S."/>
            <person name="Naranjo-Ortiz M."/>
            <person name="Looney B."/>
            <person name="Konkel Z."/>
            <person name="Slot J.C."/>
            <person name="Sakamoto Y."/>
            <person name="Steenwyk J.L."/>
            <person name="Rokas A."/>
            <person name="Carro J."/>
            <person name="Camarero S."/>
            <person name="Ferreira P."/>
            <person name="Molpeceres G."/>
            <person name="Ruiz-Duenas F.J."/>
            <person name="Serrano A."/>
            <person name="Henrissat B."/>
            <person name="Drula E."/>
            <person name="Hughes K.W."/>
            <person name="Mata J.L."/>
            <person name="Ishikawa N.K."/>
            <person name="Vargas-Isla R."/>
            <person name="Ushijima S."/>
            <person name="Smith C.A."/>
            <person name="Ahrendt S."/>
            <person name="Andreopoulos W."/>
            <person name="He G."/>
            <person name="Labutti K."/>
            <person name="Lipzen A."/>
            <person name="Ng V."/>
            <person name="Sandor L."/>
            <person name="Barry K."/>
            <person name="Martinez A.T."/>
            <person name="Xiao Y."/>
            <person name="Gibbons J.G."/>
            <person name="Terashima K."/>
            <person name="Hibbett D.S."/>
            <person name="Grigoriev I.V."/>
        </authorList>
    </citation>
    <scope>NUCLEOTIDE SEQUENCE</scope>
    <source>
        <strain evidence="6">TFB9207</strain>
    </source>
</reference>
<dbReference type="Pfam" id="PF04479">
    <property type="entry name" value="RTA1"/>
    <property type="match status" value="1"/>
</dbReference>
<evidence type="ECO:0000256" key="3">
    <source>
        <dbReference type="ARBA" id="ARBA00022989"/>
    </source>
</evidence>
<dbReference type="PANTHER" id="PTHR31465:SF9">
    <property type="entry name" value="SPHINGOID LONG-CHAIN BASE TRANSPORTER RSB1"/>
    <property type="match status" value="1"/>
</dbReference>
<gene>
    <name evidence="6" type="ORF">F5878DRAFT_446896</name>
</gene>
<dbReference type="AlphaFoldDB" id="A0AA38NXY7"/>
<dbReference type="PANTHER" id="PTHR31465">
    <property type="entry name" value="PROTEIN RTA1-RELATED"/>
    <property type="match status" value="1"/>
</dbReference>
<feature type="transmembrane region" description="Helical" evidence="5">
    <location>
        <begin position="89"/>
        <end position="113"/>
    </location>
</feature>
<dbReference type="GO" id="GO:0005886">
    <property type="term" value="C:plasma membrane"/>
    <property type="evidence" value="ECO:0007669"/>
    <property type="project" value="TreeGrafter"/>
</dbReference>
<proteinExistence type="predicted"/>
<organism evidence="6 7">
    <name type="scientific">Lentinula raphanica</name>
    <dbReference type="NCBI Taxonomy" id="153919"/>
    <lineage>
        <taxon>Eukaryota</taxon>
        <taxon>Fungi</taxon>
        <taxon>Dikarya</taxon>
        <taxon>Basidiomycota</taxon>
        <taxon>Agaricomycotina</taxon>
        <taxon>Agaricomycetes</taxon>
        <taxon>Agaricomycetidae</taxon>
        <taxon>Agaricales</taxon>
        <taxon>Marasmiineae</taxon>
        <taxon>Omphalotaceae</taxon>
        <taxon>Lentinula</taxon>
    </lineage>
</organism>
<evidence type="ECO:0000256" key="4">
    <source>
        <dbReference type="ARBA" id="ARBA00023136"/>
    </source>
</evidence>
<evidence type="ECO:0000313" key="6">
    <source>
        <dbReference type="EMBL" id="KAJ3832698.1"/>
    </source>
</evidence>
<comment type="subcellular location">
    <subcellularLocation>
        <location evidence="1">Membrane</location>
        <topology evidence="1">Multi-pass membrane protein</topology>
    </subcellularLocation>
</comment>
<dbReference type="EMBL" id="MU806880">
    <property type="protein sequence ID" value="KAJ3832698.1"/>
    <property type="molecule type" value="Genomic_DNA"/>
</dbReference>
<dbReference type="InterPro" id="IPR007568">
    <property type="entry name" value="RTA1"/>
</dbReference>
<dbReference type="GO" id="GO:0000324">
    <property type="term" value="C:fungal-type vacuole"/>
    <property type="evidence" value="ECO:0007669"/>
    <property type="project" value="TreeGrafter"/>
</dbReference>